<keyword evidence="3 6" id="KW-0645">Protease</keyword>
<feature type="domain" description="Peptidase S9A N-terminal" evidence="8">
    <location>
        <begin position="7"/>
        <end position="414"/>
    </location>
</feature>
<evidence type="ECO:0000256" key="2">
    <source>
        <dbReference type="ARBA" id="ARBA00005228"/>
    </source>
</evidence>
<dbReference type="GO" id="GO:0004252">
    <property type="term" value="F:serine-type endopeptidase activity"/>
    <property type="evidence" value="ECO:0007669"/>
    <property type="project" value="UniProtKB-UniRule"/>
</dbReference>
<evidence type="ECO:0000256" key="4">
    <source>
        <dbReference type="ARBA" id="ARBA00022801"/>
    </source>
</evidence>
<dbReference type="InterPro" id="IPR029058">
    <property type="entry name" value="AB_hydrolase_fold"/>
</dbReference>
<reference evidence="9" key="1">
    <citation type="submission" date="2014-11" db="EMBL/GenBank/DDBJ databases">
        <authorList>
            <person name="Otto D Thomas"/>
            <person name="Naeem Raeece"/>
        </authorList>
    </citation>
    <scope>NUCLEOTIDE SEQUENCE</scope>
</reference>
<dbReference type="PANTHER" id="PTHR42881:SF2">
    <property type="entry name" value="PROLYL ENDOPEPTIDASE"/>
    <property type="match status" value="1"/>
</dbReference>
<dbReference type="AlphaFoldDB" id="A0A0G4HJG0"/>
<comment type="similarity">
    <text evidence="2 6">Belongs to the peptidase S9A family.</text>
</comment>
<dbReference type="InterPro" id="IPR023302">
    <property type="entry name" value="Pept_S9A_N"/>
</dbReference>
<evidence type="ECO:0000259" key="8">
    <source>
        <dbReference type="Pfam" id="PF02897"/>
    </source>
</evidence>
<dbReference type="PRINTS" id="PR00862">
    <property type="entry name" value="PROLIGOPTASE"/>
</dbReference>
<evidence type="ECO:0000256" key="6">
    <source>
        <dbReference type="RuleBase" id="RU368024"/>
    </source>
</evidence>
<accession>A0A0G4HJG0</accession>
<dbReference type="GO" id="GO:0005829">
    <property type="term" value="C:cytosol"/>
    <property type="evidence" value="ECO:0007669"/>
    <property type="project" value="TreeGrafter"/>
</dbReference>
<evidence type="ECO:0000313" key="9">
    <source>
        <dbReference type="EMBL" id="CEM44196.1"/>
    </source>
</evidence>
<dbReference type="GO" id="GO:0070012">
    <property type="term" value="F:oligopeptidase activity"/>
    <property type="evidence" value="ECO:0007669"/>
    <property type="project" value="TreeGrafter"/>
</dbReference>
<dbReference type="InterPro" id="IPR051167">
    <property type="entry name" value="Prolyl_oligopep/macrocyclase"/>
</dbReference>
<dbReference type="PhylomeDB" id="A0A0G4HJG0"/>
<gene>
    <name evidence="9" type="ORF">Cvel_28130</name>
</gene>
<dbReference type="SUPFAM" id="SSF50993">
    <property type="entry name" value="Peptidase/esterase 'gauge' domain"/>
    <property type="match status" value="1"/>
</dbReference>
<dbReference type="FunFam" id="2.130.10.120:FF:000001">
    <property type="entry name" value="Prolyl endopeptidase"/>
    <property type="match status" value="1"/>
</dbReference>
<protein>
    <recommendedName>
        <fullName evidence="6">Prolyl endopeptidase</fullName>
        <ecNumber evidence="6">3.4.21.-</ecNumber>
    </recommendedName>
</protein>
<evidence type="ECO:0000256" key="1">
    <source>
        <dbReference type="ARBA" id="ARBA00001070"/>
    </source>
</evidence>
<dbReference type="FunFam" id="3.40.50.1820:FF:000005">
    <property type="entry name" value="Prolyl endopeptidase"/>
    <property type="match status" value="1"/>
</dbReference>
<organism evidence="9">
    <name type="scientific">Chromera velia CCMP2878</name>
    <dbReference type="NCBI Taxonomy" id="1169474"/>
    <lineage>
        <taxon>Eukaryota</taxon>
        <taxon>Sar</taxon>
        <taxon>Alveolata</taxon>
        <taxon>Colpodellida</taxon>
        <taxon>Chromeraceae</taxon>
        <taxon>Chromera</taxon>
    </lineage>
</organism>
<evidence type="ECO:0000259" key="7">
    <source>
        <dbReference type="Pfam" id="PF00326"/>
    </source>
</evidence>
<keyword evidence="5 6" id="KW-0720">Serine protease</keyword>
<dbReference type="PANTHER" id="PTHR42881">
    <property type="entry name" value="PROLYL ENDOPEPTIDASE"/>
    <property type="match status" value="1"/>
</dbReference>
<dbReference type="InterPro" id="IPR002470">
    <property type="entry name" value="Peptidase_S9A"/>
</dbReference>
<keyword evidence="4 6" id="KW-0378">Hydrolase</keyword>
<evidence type="ECO:0000256" key="3">
    <source>
        <dbReference type="ARBA" id="ARBA00022670"/>
    </source>
</evidence>
<comment type="catalytic activity">
    <reaction evidence="1">
        <text>Hydrolysis of Pro-|-Xaa &gt;&gt; Ala-|-Xaa in oligopeptides.</text>
        <dbReference type="EC" id="3.4.21.26"/>
    </reaction>
</comment>
<dbReference type="VEuPathDB" id="CryptoDB:Cvel_28130"/>
<dbReference type="PROSITE" id="PS00708">
    <property type="entry name" value="PRO_ENDOPEP_SER"/>
    <property type="match status" value="1"/>
</dbReference>
<dbReference type="InterPro" id="IPR001375">
    <property type="entry name" value="Peptidase_S9_cat"/>
</dbReference>
<dbReference type="InterPro" id="IPR002471">
    <property type="entry name" value="Pept_S9_AS"/>
</dbReference>
<sequence length="717" mass="80411">MTAFEYPEVRRDGAVVETLHGREIADPYRYLEDPDAGETKKFVDKQNKISRAFIDASPVKEKFNSRLTEVWNYPKFGTPYKRGDRYYYSYNEGLQNQNVVYVKESLEAPEKVFLDPNTWHAEGLISLSGMSFTEDGTLLAFSKSEKGSDAQSIHFMDTKTGKQYDDVLTKIKYSGLTWTHDNKGIFYCRYDIEKAPDGTETTAVKNQKLYYHRLGTSQDSDVLCAEFPAEPDWMMGSEVSEDGKYVLLSVFEGCEPANRVFYCDLSTTPIEKLKESWTPLIDNFEAQYGFLTNDGTKFWFQTNKKAPRERVIVIDIENPDESKWEEVVPEHPTDPLQSAYPVGGSSLLLSYLRDVKGVLALHDLHTGKLKKPLDIEVGSVSGISGRRTQDEVFFKITNFLSPGRIFRMEVGEKDIEAGKAVPSLFKEVKVAGFDPTQFVTEQVFFESKSIDGSVAKVPMFVVHKKGLKKDGSSPCLLYGYGGFQISIEPTFSPTWLVWMQNLNGVLAVANIRGGLEYGKDWWMGGSKGNKQNCFNDFCAAGEELQRQGFTSKNGLAINGGSNGGLLVGACMTQRPELFSCVVANVGVLDMLRFHKFTIGHAWCSDFGNPDRKDEFDWLIKYSPLHNIRSPEEMKVQYPSTLLVTADHDDRVVPLHSLKFIAELQHKAGGSKLQEKPLMISVDVDAGHGAGKPTSKIISEKADMFAFIAKSTGAQWTE</sequence>
<dbReference type="EC" id="3.4.21.-" evidence="6"/>
<dbReference type="GO" id="GO:0006508">
    <property type="term" value="P:proteolysis"/>
    <property type="evidence" value="ECO:0007669"/>
    <property type="project" value="UniProtKB-KW"/>
</dbReference>
<dbReference type="Pfam" id="PF02897">
    <property type="entry name" value="Peptidase_S9_N"/>
    <property type="match status" value="1"/>
</dbReference>
<dbReference type="Pfam" id="PF00326">
    <property type="entry name" value="Peptidase_S9"/>
    <property type="match status" value="1"/>
</dbReference>
<dbReference type="EMBL" id="CDMZ01002867">
    <property type="protein sequence ID" value="CEM44196.1"/>
    <property type="molecule type" value="Genomic_DNA"/>
</dbReference>
<feature type="domain" description="Peptidase S9 prolyl oligopeptidase catalytic" evidence="7">
    <location>
        <begin position="491"/>
        <end position="712"/>
    </location>
</feature>
<dbReference type="Gene3D" id="3.40.50.1820">
    <property type="entry name" value="alpha/beta hydrolase"/>
    <property type="match status" value="1"/>
</dbReference>
<name>A0A0G4HJG0_9ALVE</name>
<proteinExistence type="inferred from homology"/>
<dbReference type="Gene3D" id="2.130.10.120">
    <property type="entry name" value="Prolyl oligopeptidase, N-terminal domain"/>
    <property type="match status" value="1"/>
</dbReference>
<dbReference type="SUPFAM" id="SSF53474">
    <property type="entry name" value="alpha/beta-Hydrolases"/>
    <property type="match status" value="1"/>
</dbReference>
<evidence type="ECO:0000256" key="5">
    <source>
        <dbReference type="ARBA" id="ARBA00022825"/>
    </source>
</evidence>